<reference evidence="2" key="1">
    <citation type="journal article" date="2014" name="Front. Microbiol.">
        <title>High frequency of phylogenetically diverse reductive dehalogenase-homologous genes in deep subseafloor sedimentary metagenomes.</title>
        <authorList>
            <person name="Kawai M."/>
            <person name="Futagami T."/>
            <person name="Toyoda A."/>
            <person name="Takaki Y."/>
            <person name="Nishi S."/>
            <person name="Hori S."/>
            <person name="Arai W."/>
            <person name="Tsubouchi T."/>
            <person name="Morono Y."/>
            <person name="Uchiyama I."/>
            <person name="Ito T."/>
            <person name="Fujiyama A."/>
            <person name="Inagaki F."/>
            <person name="Takami H."/>
        </authorList>
    </citation>
    <scope>NUCLEOTIDE SEQUENCE</scope>
    <source>
        <strain evidence="2">Expedition CK06-06</strain>
    </source>
</reference>
<feature type="domain" description="GmrSD restriction endonucleases N-terminal" evidence="1">
    <location>
        <begin position="23"/>
        <end position="153"/>
    </location>
</feature>
<dbReference type="PANTHER" id="PTHR39639:SF1">
    <property type="entry name" value="DUF262 DOMAIN-CONTAINING PROTEIN"/>
    <property type="match status" value="1"/>
</dbReference>
<name>X1UT01_9ZZZZ</name>
<gene>
    <name evidence="2" type="ORF">S12H4_58626</name>
</gene>
<protein>
    <recommendedName>
        <fullName evidence="1">GmrSD restriction endonucleases N-terminal domain-containing protein</fullName>
    </recommendedName>
</protein>
<dbReference type="PANTHER" id="PTHR39639">
    <property type="entry name" value="CHROMOSOME 16, WHOLE GENOME SHOTGUN SEQUENCE"/>
    <property type="match status" value="1"/>
</dbReference>
<comment type="caution">
    <text evidence="2">The sequence shown here is derived from an EMBL/GenBank/DDBJ whole genome shotgun (WGS) entry which is preliminary data.</text>
</comment>
<dbReference type="InterPro" id="IPR004919">
    <property type="entry name" value="GmrSD_N"/>
</dbReference>
<dbReference type="AlphaFoldDB" id="X1UT01"/>
<accession>X1UT01</accession>
<organism evidence="2">
    <name type="scientific">marine sediment metagenome</name>
    <dbReference type="NCBI Taxonomy" id="412755"/>
    <lineage>
        <taxon>unclassified sequences</taxon>
        <taxon>metagenomes</taxon>
        <taxon>ecological metagenomes</taxon>
    </lineage>
</organism>
<dbReference type="Pfam" id="PF03235">
    <property type="entry name" value="GmrSD_N"/>
    <property type="match status" value="1"/>
</dbReference>
<evidence type="ECO:0000259" key="1">
    <source>
        <dbReference type="Pfam" id="PF03235"/>
    </source>
</evidence>
<dbReference type="EMBL" id="BARW01038126">
    <property type="protein sequence ID" value="GAJ20638.1"/>
    <property type="molecule type" value="Genomic_DNA"/>
</dbReference>
<sequence>EIKRQQLTLHGVRRRESKIDPSPPRQTGPRWSLSQKQLFIDSILREYDIPKLYLRLVSRSHYQWEVIDGQQRLRAIWEFFRGEYPLSKDADDVGDYEIAGKKYDELNDDLRDDFDAYELQFIIFDEALDEVIDDMFLRLNDGVPLSYAEKRNAISGAMRDFVKQLTSEHSFFTTSVGF</sequence>
<feature type="non-terminal residue" evidence="2">
    <location>
        <position position="1"/>
    </location>
</feature>
<proteinExistence type="predicted"/>
<feature type="non-terminal residue" evidence="2">
    <location>
        <position position="178"/>
    </location>
</feature>
<evidence type="ECO:0000313" key="2">
    <source>
        <dbReference type="EMBL" id="GAJ20638.1"/>
    </source>
</evidence>